<reference evidence="9" key="1">
    <citation type="submission" date="2017-02" db="EMBL/GenBank/DDBJ databases">
        <title>Delving into the versatile metabolic prowess of the omnipresent phylum Bacteroidetes.</title>
        <authorList>
            <person name="Nobu M.K."/>
            <person name="Mei R."/>
            <person name="Narihiro T."/>
            <person name="Kuroda K."/>
            <person name="Liu W.-T."/>
        </authorList>
    </citation>
    <scope>NUCLEOTIDE SEQUENCE</scope>
    <source>
        <strain evidence="9">ADurb.Bin276</strain>
    </source>
</reference>
<dbReference type="PANTHER" id="PTHR43649:SF33">
    <property type="entry name" value="POLYGALACTURONAN_RHAMNOGALACTURONAN-BINDING PROTEIN YTCQ"/>
    <property type="match status" value="1"/>
</dbReference>
<dbReference type="SUPFAM" id="SSF53850">
    <property type="entry name" value="Periplasmic binding protein-like II"/>
    <property type="match status" value="1"/>
</dbReference>
<dbReference type="GO" id="GO:0042597">
    <property type="term" value="C:periplasmic space"/>
    <property type="evidence" value="ECO:0007669"/>
    <property type="project" value="UniProtKB-SubCell"/>
</dbReference>
<feature type="chain" id="PRO_5012438138" evidence="8">
    <location>
        <begin position="23"/>
        <end position="475"/>
    </location>
</feature>
<protein>
    <submittedName>
        <fullName evidence="9">Bacterial extracellular solute-binding protein</fullName>
    </submittedName>
</protein>
<dbReference type="Pfam" id="PF01547">
    <property type="entry name" value="SBP_bac_1"/>
    <property type="match status" value="1"/>
</dbReference>
<organism evidence="9">
    <name type="scientific">Candidatus Atribacter allofermentans</name>
    <dbReference type="NCBI Taxonomy" id="1852833"/>
    <lineage>
        <taxon>Bacteria</taxon>
        <taxon>Pseudomonadati</taxon>
        <taxon>Atribacterota</taxon>
        <taxon>Atribacteria</taxon>
        <taxon>Atribacterales</taxon>
        <taxon>Atribacteraceae</taxon>
        <taxon>Atribacter</taxon>
    </lineage>
</organism>
<evidence type="ECO:0000256" key="8">
    <source>
        <dbReference type="SAM" id="SignalP"/>
    </source>
</evidence>
<gene>
    <name evidence="9" type="ORF">BWY41_00746</name>
</gene>
<comment type="caution">
    <text evidence="9">The sequence shown here is derived from an EMBL/GenBank/DDBJ whole genome shotgun (WGS) entry which is preliminary data.</text>
</comment>
<dbReference type="InterPro" id="IPR006059">
    <property type="entry name" value="SBP"/>
</dbReference>
<dbReference type="EMBL" id="MWBQ01000046">
    <property type="protein sequence ID" value="OQA59840.1"/>
    <property type="molecule type" value="Genomic_DNA"/>
</dbReference>
<name>A0A1V5SZ77_9BACT</name>
<feature type="signal peptide" evidence="8">
    <location>
        <begin position="1"/>
        <end position="22"/>
    </location>
</feature>
<dbReference type="PANTHER" id="PTHR43649">
    <property type="entry name" value="ARABINOSE-BINDING PROTEIN-RELATED"/>
    <property type="match status" value="1"/>
</dbReference>
<evidence type="ECO:0000256" key="6">
    <source>
        <dbReference type="ARBA" id="ARBA00023139"/>
    </source>
</evidence>
<dbReference type="Gene3D" id="3.40.190.10">
    <property type="entry name" value="Periplasmic binding protein-like II"/>
    <property type="match status" value="2"/>
</dbReference>
<evidence type="ECO:0000256" key="7">
    <source>
        <dbReference type="ARBA" id="ARBA00023288"/>
    </source>
</evidence>
<evidence type="ECO:0000256" key="2">
    <source>
        <dbReference type="ARBA" id="ARBA00008520"/>
    </source>
</evidence>
<evidence type="ECO:0000256" key="4">
    <source>
        <dbReference type="ARBA" id="ARBA00022729"/>
    </source>
</evidence>
<dbReference type="AlphaFoldDB" id="A0A1V5SZ77"/>
<evidence type="ECO:0000256" key="5">
    <source>
        <dbReference type="ARBA" id="ARBA00023136"/>
    </source>
</evidence>
<comment type="subcellular location">
    <subcellularLocation>
        <location evidence="1">Periplasm</location>
    </subcellularLocation>
</comment>
<keyword evidence="4 8" id="KW-0732">Signal</keyword>
<keyword evidence="7" id="KW-0449">Lipoprotein</keyword>
<dbReference type="Proteomes" id="UP000485569">
    <property type="component" value="Unassembled WGS sequence"/>
</dbReference>
<proteinExistence type="inferred from homology"/>
<accession>A0A1V5SZ77</accession>
<evidence type="ECO:0000256" key="3">
    <source>
        <dbReference type="ARBA" id="ARBA00022475"/>
    </source>
</evidence>
<keyword evidence="5" id="KW-0472">Membrane</keyword>
<evidence type="ECO:0000313" key="9">
    <source>
        <dbReference type="EMBL" id="OQA59840.1"/>
    </source>
</evidence>
<keyword evidence="6" id="KW-0564">Palmitate</keyword>
<keyword evidence="3" id="KW-1003">Cell membrane</keyword>
<dbReference type="InterPro" id="IPR050490">
    <property type="entry name" value="Bact_solute-bd_prot1"/>
</dbReference>
<sequence>MKKALVLFVSLLVLTLFTTAFAETMVSNPDWWKKAGEPYKGVTIKGISESTPPSKAAMEVAAPQFEELTGIKVVFEVTSWDEMYNKAIQDMQTGSGIYDFVYVEQDIVYSYLPQNWLTNLTPFMNNPAITDPGFDLADFTSFIDNFKDREGNIYGIPFEAFLKSYVYRTDLFGEPEIQAAYKAKYNKDLAVPTNWEDYTNIAKFFTEYGKEKGIELYGHIAQAKTHPCVAYEICETIWPAMGIYNWGINLENMRATKANGGLVDSDEAKAAFKWYVDMLQWAPPGVKTYTWDETAATFGAGKVAQGIIYLENLGWWSDPAQSEVAGKISVALPPVTEKALADAKSGAGYIGYYDGGALGIPHSSKNKEAAWLFAQWVARKEWQGEFAKLGTRVVRNSTFEDPIVIELDPQMGNYFTFLKEQGPLFRGAPALPMHRPLNDLYLKWVSKAVAGEISPDEALDNLAKETDELMEELGY</sequence>
<evidence type="ECO:0000256" key="1">
    <source>
        <dbReference type="ARBA" id="ARBA00004418"/>
    </source>
</evidence>
<comment type="similarity">
    <text evidence="2">Belongs to the bacterial solute-binding protein 1 family.</text>
</comment>